<proteinExistence type="predicted"/>
<keyword evidence="2" id="KW-1185">Reference proteome</keyword>
<accession>A0ACB8YET2</accession>
<reference evidence="1 2" key="2">
    <citation type="journal article" date="2022" name="Mol. Ecol. Resour.">
        <title>The genomes of chicory, endive, great burdock and yacon provide insights into Asteraceae paleo-polyploidization history and plant inulin production.</title>
        <authorList>
            <person name="Fan W."/>
            <person name="Wang S."/>
            <person name="Wang H."/>
            <person name="Wang A."/>
            <person name="Jiang F."/>
            <person name="Liu H."/>
            <person name="Zhao H."/>
            <person name="Xu D."/>
            <person name="Zhang Y."/>
        </authorList>
    </citation>
    <scope>NUCLEOTIDE SEQUENCE [LARGE SCALE GENOMIC DNA]</scope>
    <source>
        <strain evidence="2">cv. Yunnan</strain>
        <tissue evidence="1">Leaves</tissue>
    </source>
</reference>
<evidence type="ECO:0000313" key="1">
    <source>
        <dbReference type="EMBL" id="KAI3683926.1"/>
    </source>
</evidence>
<reference evidence="2" key="1">
    <citation type="journal article" date="2022" name="Mol. Ecol. Resour.">
        <title>The genomes of chicory, endive, great burdock and yacon provide insights into Asteraceae palaeo-polyploidization history and plant inulin production.</title>
        <authorList>
            <person name="Fan W."/>
            <person name="Wang S."/>
            <person name="Wang H."/>
            <person name="Wang A."/>
            <person name="Jiang F."/>
            <person name="Liu H."/>
            <person name="Zhao H."/>
            <person name="Xu D."/>
            <person name="Zhang Y."/>
        </authorList>
    </citation>
    <scope>NUCLEOTIDE SEQUENCE [LARGE SCALE GENOMIC DNA]</scope>
    <source>
        <strain evidence="2">cv. Yunnan</strain>
    </source>
</reference>
<dbReference type="Proteomes" id="UP001056120">
    <property type="component" value="Linkage Group LG28"/>
</dbReference>
<organism evidence="1 2">
    <name type="scientific">Smallanthus sonchifolius</name>
    <dbReference type="NCBI Taxonomy" id="185202"/>
    <lineage>
        <taxon>Eukaryota</taxon>
        <taxon>Viridiplantae</taxon>
        <taxon>Streptophyta</taxon>
        <taxon>Embryophyta</taxon>
        <taxon>Tracheophyta</taxon>
        <taxon>Spermatophyta</taxon>
        <taxon>Magnoliopsida</taxon>
        <taxon>eudicotyledons</taxon>
        <taxon>Gunneridae</taxon>
        <taxon>Pentapetalae</taxon>
        <taxon>asterids</taxon>
        <taxon>campanulids</taxon>
        <taxon>Asterales</taxon>
        <taxon>Asteraceae</taxon>
        <taxon>Asteroideae</taxon>
        <taxon>Heliantheae alliance</taxon>
        <taxon>Millerieae</taxon>
        <taxon>Smallanthus</taxon>
    </lineage>
</organism>
<name>A0ACB8YET2_9ASTR</name>
<gene>
    <name evidence="1" type="ORF">L1987_84441</name>
</gene>
<protein>
    <submittedName>
        <fullName evidence="1">Uncharacterized protein</fullName>
    </submittedName>
</protein>
<evidence type="ECO:0000313" key="2">
    <source>
        <dbReference type="Proteomes" id="UP001056120"/>
    </source>
</evidence>
<comment type="caution">
    <text evidence="1">The sequence shown here is derived from an EMBL/GenBank/DDBJ whole genome shotgun (WGS) entry which is preliminary data.</text>
</comment>
<dbReference type="EMBL" id="CM042045">
    <property type="protein sequence ID" value="KAI3683926.1"/>
    <property type="molecule type" value="Genomic_DNA"/>
</dbReference>
<sequence length="99" mass="10867">MKFMASLNCFDDEEETMLGDTTNRFLCLQELNIYKCSSLVSLPSNLPKLKVLELESCRGLHDLRCCELPELELMTKMSKLELSGGGGGGGGGDDDDDDE</sequence>